<protein>
    <recommendedName>
        <fullName evidence="3">Pentapeptide repeat-containing protein</fullName>
    </recommendedName>
</protein>
<dbReference type="PANTHER" id="PTHR42999:SF1">
    <property type="entry name" value="PENTAPEPTIDE REPEAT-CONTAINING PROTEIN"/>
    <property type="match status" value="1"/>
</dbReference>
<dbReference type="Pfam" id="PF13599">
    <property type="entry name" value="Pentapeptide_4"/>
    <property type="match status" value="1"/>
</dbReference>
<dbReference type="PANTHER" id="PTHR42999">
    <property type="entry name" value="ANTIBIOTIC RESISTANCE PROTEIN MCBG"/>
    <property type="match status" value="1"/>
</dbReference>
<dbReference type="OrthoDB" id="67652at2"/>
<name>A0A2V4BL00_9FLAO</name>
<dbReference type="EMBL" id="QJHK01000019">
    <property type="protein sequence ID" value="PXY39417.1"/>
    <property type="molecule type" value="Genomic_DNA"/>
</dbReference>
<accession>A0A2V4BL00</accession>
<gene>
    <name evidence="1" type="ORF">DMB65_18205</name>
</gene>
<comment type="caution">
    <text evidence="1">The sequence shown here is derived from an EMBL/GenBank/DDBJ whole genome shotgun (WGS) entry which is preliminary data.</text>
</comment>
<dbReference type="RefSeq" id="WP_110308057.1">
    <property type="nucleotide sequence ID" value="NZ_QJHK01000019.1"/>
</dbReference>
<sequence>MKSEYFLDKEYHNIIYDRDGANFKEFECCVFNHCNFSACTFLAVTFIDCIFNDCIFNEAKINYVAFRTTFFNRCEIKDVNFAMCDKLIFEIHFNDCVLDFSKFYTLKIKGTTFTNCSLVAVDFMATDLTSVLFANCDLYRSEFNKAIANKADFKTSYNYTIDPSKTKLKKAVFSLQEVKGLLFKHDLIVN</sequence>
<dbReference type="AlphaFoldDB" id="A0A2V4BL00"/>
<organism evidence="1 2">
    <name type="scientific">Flavobacterium cheongpyeongense</name>
    <dbReference type="NCBI Taxonomy" id="2212651"/>
    <lineage>
        <taxon>Bacteria</taxon>
        <taxon>Pseudomonadati</taxon>
        <taxon>Bacteroidota</taxon>
        <taxon>Flavobacteriia</taxon>
        <taxon>Flavobacteriales</taxon>
        <taxon>Flavobacteriaceae</taxon>
        <taxon>Flavobacterium</taxon>
    </lineage>
</organism>
<evidence type="ECO:0008006" key="3">
    <source>
        <dbReference type="Google" id="ProtNLM"/>
    </source>
</evidence>
<proteinExistence type="predicted"/>
<evidence type="ECO:0000313" key="1">
    <source>
        <dbReference type="EMBL" id="PXY39417.1"/>
    </source>
</evidence>
<dbReference type="InterPro" id="IPR001646">
    <property type="entry name" value="5peptide_repeat"/>
</dbReference>
<reference evidence="1 2" key="1">
    <citation type="submission" date="2018-05" db="EMBL/GenBank/DDBJ databases">
        <title>Flavobacterium sp. strain IMCC34759, incomplete genome.</title>
        <authorList>
            <person name="Joung Y."/>
            <person name="Cho J."/>
        </authorList>
    </citation>
    <scope>NUCLEOTIDE SEQUENCE [LARGE SCALE GENOMIC DNA]</scope>
    <source>
        <strain evidence="1 2">IMCC34759</strain>
    </source>
</reference>
<dbReference type="Proteomes" id="UP000247903">
    <property type="component" value="Unassembled WGS sequence"/>
</dbReference>
<dbReference type="SUPFAM" id="SSF141571">
    <property type="entry name" value="Pentapeptide repeat-like"/>
    <property type="match status" value="1"/>
</dbReference>
<dbReference type="InterPro" id="IPR052949">
    <property type="entry name" value="PA_immunity-related"/>
</dbReference>
<evidence type="ECO:0000313" key="2">
    <source>
        <dbReference type="Proteomes" id="UP000247903"/>
    </source>
</evidence>
<dbReference type="Gene3D" id="2.160.20.80">
    <property type="entry name" value="E3 ubiquitin-protein ligase SopA"/>
    <property type="match status" value="1"/>
</dbReference>
<keyword evidence="2" id="KW-1185">Reference proteome</keyword>